<proteinExistence type="predicted"/>
<name>A0A3B0ZQF4_9ZZZZ</name>
<reference evidence="1" key="1">
    <citation type="submission" date="2018-06" db="EMBL/GenBank/DDBJ databases">
        <authorList>
            <person name="Zhirakovskaya E."/>
        </authorList>
    </citation>
    <scope>NUCLEOTIDE SEQUENCE</scope>
</reference>
<gene>
    <name evidence="1" type="ORF">MNBD_GAMMA18-301</name>
</gene>
<dbReference type="AlphaFoldDB" id="A0A3B0ZQF4"/>
<sequence>MAIPYSEAKQGRDITIGGIEGALWRSEGAYRPPEGRVDYSLTGSHAYVMNGDQLTSAEVVSGSMSIDFDQKLLATKMTIEPSNMRIVEYQASHNLTRSDGVFANNTATGRVGEGAISNDGSQVGYRLQQPVERGMLHADTLWQAIQAP</sequence>
<protein>
    <submittedName>
        <fullName evidence="1">Uncharacterized protein</fullName>
    </submittedName>
</protein>
<organism evidence="1">
    <name type="scientific">hydrothermal vent metagenome</name>
    <dbReference type="NCBI Taxonomy" id="652676"/>
    <lineage>
        <taxon>unclassified sequences</taxon>
        <taxon>metagenomes</taxon>
        <taxon>ecological metagenomes</taxon>
    </lineage>
</organism>
<accession>A0A3B0ZQF4</accession>
<evidence type="ECO:0000313" key="1">
    <source>
        <dbReference type="EMBL" id="VAW89577.1"/>
    </source>
</evidence>
<dbReference type="EMBL" id="UOFP01000281">
    <property type="protein sequence ID" value="VAW89577.1"/>
    <property type="molecule type" value="Genomic_DNA"/>
</dbReference>